<evidence type="ECO:0000256" key="1">
    <source>
        <dbReference type="SAM" id="MobiDB-lite"/>
    </source>
</evidence>
<feature type="compositionally biased region" description="Pro residues" evidence="1">
    <location>
        <begin position="1"/>
        <end position="13"/>
    </location>
</feature>
<accession>A0A9W7KYZ3</accession>
<protein>
    <submittedName>
        <fullName evidence="2">Uncharacterized protein</fullName>
    </submittedName>
</protein>
<dbReference type="AlphaFoldDB" id="A0A9W7KYZ3"/>
<comment type="caution">
    <text evidence="2">The sequence shown here is derived from an EMBL/GenBank/DDBJ whole genome shotgun (WGS) entry which is preliminary data.</text>
</comment>
<dbReference type="Proteomes" id="UP001165122">
    <property type="component" value="Unassembled WGS sequence"/>
</dbReference>
<evidence type="ECO:0000313" key="3">
    <source>
        <dbReference type="Proteomes" id="UP001165122"/>
    </source>
</evidence>
<proteinExistence type="predicted"/>
<keyword evidence="3" id="KW-1185">Reference proteome</keyword>
<name>A0A9W7KYZ3_9STRA</name>
<dbReference type="OrthoDB" id="10568583at2759"/>
<organism evidence="2 3">
    <name type="scientific">Triparma laevis f. longispina</name>
    <dbReference type="NCBI Taxonomy" id="1714387"/>
    <lineage>
        <taxon>Eukaryota</taxon>
        <taxon>Sar</taxon>
        <taxon>Stramenopiles</taxon>
        <taxon>Ochrophyta</taxon>
        <taxon>Bolidophyceae</taxon>
        <taxon>Parmales</taxon>
        <taxon>Triparmaceae</taxon>
        <taxon>Triparma</taxon>
    </lineage>
</organism>
<feature type="compositionally biased region" description="Polar residues" evidence="1">
    <location>
        <begin position="109"/>
        <end position="134"/>
    </location>
</feature>
<reference evidence="3" key="1">
    <citation type="journal article" date="2023" name="Commun. Biol.">
        <title>Genome analysis of Parmales, the sister group of diatoms, reveals the evolutionary specialization of diatoms from phago-mixotrophs to photoautotrophs.</title>
        <authorList>
            <person name="Ban H."/>
            <person name="Sato S."/>
            <person name="Yoshikawa S."/>
            <person name="Yamada K."/>
            <person name="Nakamura Y."/>
            <person name="Ichinomiya M."/>
            <person name="Sato N."/>
            <person name="Blanc-Mathieu R."/>
            <person name="Endo H."/>
            <person name="Kuwata A."/>
            <person name="Ogata H."/>
        </authorList>
    </citation>
    <scope>NUCLEOTIDE SEQUENCE [LARGE SCALE GENOMIC DNA]</scope>
    <source>
        <strain evidence="3">NIES 3700</strain>
    </source>
</reference>
<gene>
    <name evidence="2" type="ORF">TrLO_g9633</name>
</gene>
<feature type="region of interest" description="Disordered" evidence="1">
    <location>
        <begin position="1"/>
        <end position="138"/>
    </location>
</feature>
<dbReference type="EMBL" id="BRXW01000275">
    <property type="protein sequence ID" value="GMI17058.1"/>
    <property type="molecule type" value="Genomic_DNA"/>
</dbReference>
<feature type="region of interest" description="Disordered" evidence="1">
    <location>
        <begin position="192"/>
        <end position="211"/>
    </location>
</feature>
<sequence>MEKSPKPPTPKPQPAHRTGWSSSLKLPFKSKNAFSFLPSPRFGKKGTTPKGPKSSKSKSKKSSLNSPKTPRKSTKSPKKSPNLTPRLAEHEPPLINSPTPWADRKLITAVTTETQKSEGTIDTTPPQRTSSSPNYDIDFVTPTKIKPVAAKFRSSGTGLSELTTTHNTGSAIECIMGSPDLFLIHGPSTTPNGRPTYTLPRAGSDVIGKDGKKRSKKKVTIGQNFLIETASVAENLSDISNVSSPTASVKVGKNYMIETEGFEIEIEDEEDSFRSPSLNPTQVLGAPPELPYEIPSSNLKDDSSYRSFGSPEPLSNANIVTDNPNKTLLMAISSLSLPPTTVVYYAPSPPPSYWATLKGDLETLPPQTYTILIIHHPHEATLVPLSVETSSVIKIVGEVDDRYERVIKAVKGFVGGQVEDGEATVRYIISQEGLL</sequence>
<evidence type="ECO:0000313" key="2">
    <source>
        <dbReference type="EMBL" id="GMI17058.1"/>
    </source>
</evidence>
<feature type="compositionally biased region" description="Basic residues" evidence="1">
    <location>
        <begin position="69"/>
        <end position="78"/>
    </location>
</feature>